<sequence length="372" mass="40148">MQKIIVVGAGILGASTAYQLAKKGAQVIVVDRKDKGQATDAAAGIVCPWLSQRRNKAWYELAKAGARYYPDFIDELKEDGEIHTGYSRVGAISLHKDEKKLEKMAERALVRRQDAPEIGEVARLNSQETKQLFPALDAEYASVYVSGGARVDGRALRDSLLRAAQKNGAELIYDEARLLFQGTRVTGIRTSQKEMTADMVIICTGAWAPQILSPLGVDLKVRFQKAQIAHLKVKDENSGKQPVVMPPGTLYLLAFDDNRVVAGSTHEDTDVFDTMVTAGGLSEIFTKALETAPGLSEAGYLETRVGFRPFTPGFLPIIGPLPGWKGILVANGLGSSGLTVGPFLGFQLAKLALGLDLEIDLENYSVEGALGD</sequence>
<evidence type="ECO:0000256" key="2">
    <source>
        <dbReference type="ARBA" id="ARBA00009410"/>
    </source>
</evidence>
<feature type="domain" description="FAD dependent oxidoreductase" evidence="5">
    <location>
        <begin position="3"/>
        <end position="351"/>
    </location>
</feature>
<dbReference type="SUPFAM" id="SSF51905">
    <property type="entry name" value="FAD/NAD(P)-binding domain"/>
    <property type="match status" value="1"/>
</dbReference>
<dbReference type="InterPro" id="IPR036188">
    <property type="entry name" value="FAD/NAD-bd_sf"/>
</dbReference>
<reference evidence="6 7" key="1">
    <citation type="submission" date="2019-09" db="EMBL/GenBank/DDBJ databases">
        <title>Whole genome sequences of isolates from the Mars Exploration Rovers.</title>
        <authorList>
            <person name="Seuylemezian A."/>
            <person name="Vaishampayan P."/>
        </authorList>
    </citation>
    <scope>NUCLEOTIDE SEQUENCE [LARGE SCALE GENOMIC DNA]</scope>
    <source>
        <strain evidence="6 7">MER_TA_151</strain>
    </source>
</reference>
<dbReference type="OrthoDB" id="9805337at2"/>
<dbReference type="Gene3D" id="3.50.50.60">
    <property type="entry name" value="FAD/NAD(P)-binding domain"/>
    <property type="match status" value="1"/>
</dbReference>
<evidence type="ECO:0000313" key="6">
    <source>
        <dbReference type="EMBL" id="KAA9016451.1"/>
    </source>
</evidence>
<dbReference type="AlphaFoldDB" id="A0A5J5H795"/>
<comment type="similarity">
    <text evidence="2">Belongs to the DadA oxidoreductase family.</text>
</comment>
<name>A0A5J5H795_9BACI</name>
<evidence type="ECO:0000259" key="5">
    <source>
        <dbReference type="Pfam" id="PF01266"/>
    </source>
</evidence>
<protein>
    <submittedName>
        <fullName evidence="6">FAD-binding oxidoreductase</fullName>
    </submittedName>
</protein>
<dbReference type="PANTHER" id="PTHR13847:SF286">
    <property type="entry name" value="D-AMINO ACID DEHYDROGENASE"/>
    <property type="match status" value="1"/>
</dbReference>
<dbReference type="GO" id="GO:0016491">
    <property type="term" value="F:oxidoreductase activity"/>
    <property type="evidence" value="ECO:0007669"/>
    <property type="project" value="UniProtKB-KW"/>
</dbReference>
<dbReference type="Gene3D" id="3.30.9.10">
    <property type="entry name" value="D-Amino Acid Oxidase, subunit A, domain 2"/>
    <property type="match status" value="1"/>
</dbReference>
<keyword evidence="4" id="KW-0560">Oxidoreductase</keyword>
<comment type="cofactor">
    <cofactor evidence="1">
        <name>FAD</name>
        <dbReference type="ChEBI" id="CHEBI:57692"/>
    </cofactor>
</comment>
<evidence type="ECO:0000256" key="4">
    <source>
        <dbReference type="ARBA" id="ARBA00023002"/>
    </source>
</evidence>
<accession>A0A5J5H795</accession>
<dbReference type="GO" id="GO:0005737">
    <property type="term" value="C:cytoplasm"/>
    <property type="evidence" value="ECO:0007669"/>
    <property type="project" value="TreeGrafter"/>
</dbReference>
<evidence type="ECO:0000256" key="3">
    <source>
        <dbReference type="ARBA" id="ARBA00022630"/>
    </source>
</evidence>
<keyword evidence="7" id="KW-1185">Reference proteome</keyword>
<dbReference type="EMBL" id="VYKL01000038">
    <property type="protein sequence ID" value="KAA9016451.1"/>
    <property type="molecule type" value="Genomic_DNA"/>
</dbReference>
<dbReference type="Proteomes" id="UP000326671">
    <property type="component" value="Unassembled WGS sequence"/>
</dbReference>
<keyword evidence="3" id="KW-0285">Flavoprotein</keyword>
<evidence type="ECO:0000313" key="7">
    <source>
        <dbReference type="Proteomes" id="UP000326671"/>
    </source>
</evidence>
<dbReference type="Pfam" id="PF01266">
    <property type="entry name" value="DAO"/>
    <property type="match status" value="1"/>
</dbReference>
<dbReference type="SUPFAM" id="SSF54373">
    <property type="entry name" value="FAD-linked reductases, C-terminal domain"/>
    <property type="match status" value="1"/>
</dbReference>
<dbReference type="RefSeq" id="WP_150442167.1">
    <property type="nucleotide sequence ID" value="NZ_VYKL01000038.1"/>
</dbReference>
<proteinExistence type="inferred from homology"/>
<organism evidence="6 7">
    <name type="scientific">Niallia endozanthoxylica</name>
    <dbReference type="NCBI Taxonomy" id="2036016"/>
    <lineage>
        <taxon>Bacteria</taxon>
        <taxon>Bacillati</taxon>
        <taxon>Bacillota</taxon>
        <taxon>Bacilli</taxon>
        <taxon>Bacillales</taxon>
        <taxon>Bacillaceae</taxon>
        <taxon>Niallia</taxon>
    </lineage>
</organism>
<dbReference type="InterPro" id="IPR006076">
    <property type="entry name" value="FAD-dep_OxRdtase"/>
</dbReference>
<dbReference type="PANTHER" id="PTHR13847">
    <property type="entry name" value="SARCOSINE DEHYDROGENASE-RELATED"/>
    <property type="match status" value="1"/>
</dbReference>
<evidence type="ECO:0000256" key="1">
    <source>
        <dbReference type="ARBA" id="ARBA00001974"/>
    </source>
</evidence>
<comment type="caution">
    <text evidence="6">The sequence shown here is derived from an EMBL/GenBank/DDBJ whole genome shotgun (WGS) entry which is preliminary data.</text>
</comment>
<gene>
    <name evidence="6" type="ORF">F4V44_21850</name>
</gene>